<dbReference type="EMBL" id="ALAN01000008">
    <property type="protein sequence ID" value="ETI70775.1"/>
    <property type="molecule type" value="Genomic_DNA"/>
</dbReference>
<keyword evidence="1 3" id="KW-0378">Hydrolase</keyword>
<evidence type="ECO:0000313" key="4">
    <source>
        <dbReference type="Proteomes" id="UP000018877"/>
    </source>
</evidence>
<dbReference type="PRINTS" id="PR00793">
    <property type="entry name" value="PROAMNOPTASE"/>
</dbReference>
<reference evidence="3 4" key="1">
    <citation type="journal article" date="2014" name="Environ. Microbiol.">
        <title>The nitrate-ammonifying and nosZ-carrying bacterium Bacillus vireti is a potent source and sink for nitric and nitrous oxide under high nitrate conditions.</title>
        <authorList>
            <person name="Mania D."/>
            <person name="Heylen K."/>
            <person name="van Spanning R.J."/>
            <person name="Frostegard A."/>
        </authorList>
    </citation>
    <scope>NUCLEOTIDE SEQUENCE [LARGE SCALE GENOMIC DNA]</scope>
    <source>
        <strain evidence="3 4">LMG 21834</strain>
    </source>
</reference>
<dbReference type="GO" id="GO:0008233">
    <property type="term" value="F:peptidase activity"/>
    <property type="evidence" value="ECO:0007669"/>
    <property type="project" value="InterPro"/>
</dbReference>
<sequence>MKRGQEKSLRFKLVDGDDQMFTNKTQTIPNAPNSIASLEKINIGGVEQWLLLRGHDQSKPIILWVHGGPGGAQIGFISRYSSELEKDFLVVNYDQRGAGLSFSKKTPKESMTIDQMVNDLIEIAGKLCARFHKDKIYILGHSWGTILSYLAIERRPELFYGYFAVSQVVNMKENERISYEYTLRKAKEIGNEKAYAQLEKLGSPPWKSLNSDRIHNKWLQEFGGGLVHTGNFAGTIFKSVMKSPEYRLIDLIKWIRGQIYSMNVFKEELENLDFFQSSKSIQVPIVICGGRHDFTAPSELAEAFFNQLQAPYKKWVWFEQSAHTLIIEEKDAFVQLVKETVNEWSSTK</sequence>
<dbReference type="Gene3D" id="3.40.50.1820">
    <property type="entry name" value="alpha/beta hydrolase"/>
    <property type="match status" value="1"/>
</dbReference>
<dbReference type="PANTHER" id="PTHR43798">
    <property type="entry name" value="MONOACYLGLYCEROL LIPASE"/>
    <property type="match status" value="1"/>
</dbReference>
<dbReference type="InterPro" id="IPR002410">
    <property type="entry name" value="Peptidase_S33"/>
</dbReference>
<evidence type="ECO:0000256" key="1">
    <source>
        <dbReference type="ARBA" id="ARBA00022801"/>
    </source>
</evidence>
<proteinExistence type="predicted"/>
<dbReference type="SUPFAM" id="SSF53474">
    <property type="entry name" value="alpha/beta-Hydrolases"/>
    <property type="match status" value="1"/>
</dbReference>
<dbReference type="GO" id="GO:0006508">
    <property type="term" value="P:proteolysis"/>
    <property type="evidence" value="ECO:0007669"/>
    <property type="project" value="InterPro"/>
</dbReference>
<dbReference type="Pfam" id="PF12146">
    <property type="entry name" value="Hydrolase_4"/>
    <property type="match status" value="1"/>
</dbReference>
<dbReference type="AlphaFoldDB" id="A0AB94IUM2"/>
<comment type="caution">
    <text evidence="3">The sequence shown here is derived from an EMBL/GenBank/DDBJ whole genome shotgun (WGS) entry which is preliminary data.</text>
</comment>
<dbReference type="PANTHER" id="PTHR43798:SF33">
    <property type="entry name" value="HYDROLASE, PUTATIVE (AFU_ORTHOLOGUE AFUA_2G14860)-RELATED"/>
    <property type="match status" value="1"/>
</dbReference>
<accession>A0AB94IUM2</accession>
<name>A0AB94IUM2_9BACI</name>
<keyword evidence="4" id="KW-1185">Reference proteome</keyword>
<evidence type="ECO:0000259" key="2">
    <source>
        <dbReference type="Pfam" id="PF12146"/>
    </source>
</evidence>
<feature type="domain" description="Serine aminopeptidase S33" evidence="2">
    <location>
        <begin position="58"/>
        <end position="329"/>
    </location>
</feature>
<dbReference type="InterPro" id="IPR022742">
    <property type="entry name" value="Hydrolase_4"/>
</dbReference>
<organism evidence="3 4">
    <name type="scientific">Neobacillus vireti LMG 21834</name>
    <dbReference type="NCBI Taxonomy" id="1131730"/>
    <lineage>
        <taxon>Bacteria</taxon>
        <taxon>Bacillati</taxon>
        <taxon>Bacillota</taxon>
        <taxon>Bacilli</taxon>
        <taxon>Bacillales</taxon>
        <taxon>Bacillaceae</taxon>
        <taxon>Neobacillus</taxon>
    </lineage>
</organism>
<dbReference type="Proteomes" id="UP000018877">
    <property type="component" value="Unassembled WGS sequence"/>
</dbReference>
<evidence type="ECO:0000313" key="3">
    <source>
        <dbReference type="EMBL" id="ETI70775.1"/>
    </source>
</evidence>
<gene>
    <name evidence="3" type="ORF">BAVI_00190</name>
</gene>
<dbReference type="InterPro" id="IPR029058">
    <property type="entry name" value="AB_hydrolase_fold"/>
</dbReference>
<dbReference type="GO" id="GO:0016020">
    <property type="term" value="C:membrane"/>
    <property type="evidence" value="ECO:0007669"/>
    <property type="project" value="TreeGrafter"/>
</dbReference>
<dbReference type="InterPro" id="IPR050266">
    <property type="entry name" value="AB_hydrolase_sf"/>
</dbReference>
<protein>
    <submittedName>
        <fullName evidence="3">Alpha/beta hydrolase</fullName>
    </submittedName>
</protein>
<dbReference type="RefSeq" id="WP_024026266.1">
    <property type="nucleotide sequence ID" value="NZ_ALAN01000008.1"/>
</dbReference>